<dbReference type="InterPro" id="IPR052750">
    <property type="entry name" value="GH18_Chitinase"/>
</dbReference>
<evidence type="ECO:0000313" key="3">
    <source>
        <dbReference type="Proteomes" id="UP000233419"/>
    </source>
</evidence>
<reference evidence="2 3" key="1">
    <citation type="submission" date="2017-12" db="EMBL/GenBank/DDBJ databases">
        <title>Mesoplasma syrphidae YJS, Complete Genome.</title>
        <authorList>
            <person name="Knight T.F."/>
            <person name="Citino T."/>
            <person name="Rubinstein R."/>
            <person name="Neuschaefer Z."/>
        </authorList>
    </citation>
    <scope>NUCLEOTIDE SEQUENCE [LARGE SCALE GENOMIC DNA]</scope>
    <source>
        <strain evidence="2 3">YJS</strain>
    </source>
</reference>
<name>A0A2K9BZB8_9MOLU</name>
<gene>
    <name evidence="2" type="ORF">CXP39_02775</name>
</gene>
<feature type="chain" id="PRO_5014979091" description="GH18 domain-containing protein" evidence="1">
    <location>
        <begin position="24"/>
        <end position="644"/>
    </location>
</feature>
<dbReference type="PROSITE" id="PS51257">
    <property type="entry name" value="PROKAR_LIPOPROTEIN"/>
    <property type="match status" value="1"/>
</dbReference>
<evidence type="ECO:0000256" key="1">
    <source>
        <dbReference type="SAM" id="SignalP"/>
    </source>
</evidence>
<evidence type="ECO:0008006" key="4">
    <source>
        <dbReference type="Google" id="ProtNLM"/>
    </source>
</evidence>
<dbReference type="OrthoDB" id="99456at2"/>
<dbReference type="InterPro" id="IPR054816">
    <property type="entry name" value="Lipoprotein_mollicutes-type_CS"/>
</dbReference>
<proteinExistence type="predicted"/>
<dbReference type="PANTHER" id="PTHR42976:SF1">
    <property type="entry name" value="GH18 DOMAIN-CONTAINING PROTEIN-RELATED"/>
    <property type="match status" value="1"/>
</dbReference>
<sequence length="644" mass="70850">MKKLLSILGVIGLTATTTLSVVACNSKKEDENGPWVPDAAVEGIAKISNQRLTTNSIKKISIVSTNGAPFRNGAKIVSSHPEIAEAGINETNKSEITLRGNQVLGTTKIIVSYPGVRNVEFDVEVVAQTTPYIEPIQDVTIIKGKEANKTVAVSVANKTSGTNIAVKTEAPQYGQNEYPQKEPVTTAKVVGDQIVFTLKNNSVGQDNVTVSYGSAKPIKFKVSVYEESYIENPPGKDKSAFATWGEANPNRTSKNVKKENWNGKTYFAPYIDAALYAGDNMKEILAQNMNLDHITLAFAAQDGSQTDKLDISFAGVAKKDPIPEGPYWWYLNKKLVPDILKPIADAGVFKNTKISYGGYNAGAEPEKYLPWVLANKLNPKNAQKAQKDLENAFVNFQKETAALVNQPMSKSIDFDIEGEAQLDIYNKDTRLLAKTLAGMVKKDHDWDFSLTVAVLPTGLVSGPNKGQQVLDSFIEEYKNAQVPLEFLPKVNPMVMDYGNAIYDEAIANGKTNADLAIMAMESTKDQLKASILKYYQEQITDEQAYSLMGSTPMIGVNDTEHGIFTLEDAKELYSWAQVNNLSYLSMWSMNDDRGLSYPIIKDPSNQNQGFLGGQQANKSQTSHGLLYLNEYDFTKVLTGDWKYV</sequence>
<dbReference type="AlphaFoldDB" id="A0A2K9BZB8"/>
<keyword evidence="3" id="KW-1185">Reference proteome</keyword>
<accession>A0A2K9BZB8</accession>
<dbReference type="RefSeq" id="WP_027048527.1">
    <property type="nucleotide sequence ID" value="NZ_CP025257.1"/>
</dbReference>
<dbReference type="EMBL" id="CP025257">
    <property type="protein sequence ID" value="AUF83708.1"/>
    <property type="molecule type" value="Genomic_DNA"/>
</dbReference>
<evidence type="ECO:0000313" key="2">
    <source>
        <dbReference type="EMBL" id="AUF83708.1"/>
    </source>
</evidence>
<dbReference type="KEGG" id="msyr:CXP39_02775"/>
<dbReference type="Proteomes" id="UP000233419">
    <property type="component" value="Chromosome"/>
</dbReference>
<dbReference type="PANTHER" id="PTHR42976">
    <property type="entry name" value="BIFUNCTIONAL CHITINASE/LYSOZYME-RELATED"/>
    <property type="match status" value="1"/>
</dbReference>
<dbReference type="Gene3D" id="3.20.20.80">
    <property type="entry name" value="Glycosidases"/>
    <property type="match status" value="1"/>
</dbReference>
<feature type="signal peptide" evidence="1">
    <location>
        <begin position="1"/>
        <end position="23"/>
    </location>
</feature>
<dbReference type="NCBIfam" id="NF038029">
    <property type="entry name" value="LP_plasma"/>
    <property type="match status" value="1"/>
</dbReference>
<dbReference type="NCBIfam" id="NF045726">
    <property type="entry name" value="XXplasma_LP"/>
    <property type="match status" value="1"/>
</dbReference>
<protein>
    <recommendedName>
        <fullName evidence="4">GH18 domain-containing protein</fullName>
    </recommendedName>
</protein>
<organism evidence="2 3">
    <name type="scientific">Mesoplasma syrphidae</name>
    <dbReference type="NCBI Taxonomy" id="225999"/>
    <lineage>
        <taxon>Bacteria</taxon>
        <taxon>Bacillati</taxon>
        <taxon>Mycoplasmatota</taxon>
        <taxon>Mollicutes</taxon>
        <taxon>Entomoplasmatales</taxon>
        <taxon>Entomoplasmataceae</taxon>
        <taxon>Mesoplasma</taxon>
    </lineage>
</organism>
<keyword evidence="1" id="KW-0732">Signal</keyword>